<protein>
    <submittedName>
        <fullName evidence="2">Uncharacterized protein</fullName>
    </submittedName>
</protein>
<name>A0A0A6ZH43_9BACT</name>
<organism evidence="2">
    <name type="scientific">uncultured bacterium contig00059</name>
    <dbReference type="NCBI Taxonomy" id="1181542"/>
    <lineage>
        <taxon>Bacteria</taxon>
        <taxon>environmental samples</taxon>
    </lineage>
</organism>
<sequence length="41" mass="4801">MREALEPLPPSPRNFTQSAFREHPSKKTAARKHTKKTKHIF</sequence>
<dbReference type="EMBL" id="JQ844187">
    <property type="protein sequence ID" value="AGS52257.1"/>
    <property type="molecule type" value="Genomic_DNA"/>
</dbReference>
<evidence type="ECO:0000313" key="2">
    <source>
        <dbReference type="EMBL" id="AGS52257.1"/>
    </source>
</evidence>
<feature type="region of interest" description="Disordered" evidence="1">
    <location>
        <begin position="1"/>
        <end position="41"/>
    </location>
</feature>
<proteinExistence type="predicted"/>
<evidence type="ECO:0000256" key="1">
    <source>
        <dbReference type="SAM" id="MobiDB-lite"/>
    </source>
</evidence>
<feature type="compositionally biased region" description="Basic residues" evidence="1">
    <location>
        <begin position="26"/>
        <end position="41"/>
    </location>
</feature>
<dbReference type="AlphaFoldDB" id="A0A0A6ZH43"/>
<reference evidence="2" key="1">
    <citation type="journal article" date="2012" name="Enzyme Microb. Technol.">
        <title>Characterization of a novel thermostable ?-glucosidase from a metagenomic library of termite gut.</title>
        <authorList>
            <person name="Wang Q."/>
            <person name="Qian C."/>
            <person name="Zhang X.Z."/>
            <person name="Liu N."/>
            <person name="Yan X."/>
            <person name="Zhou Z."/>
        </authorList>
    </citation>
    <scope>NUCLEOTIDE SEQUENCE</scope>
</reference>
<accession>A0A0A6ZH43</accession>